<dbReference type="PANTHER" id="PTHR43792:SF8">
    <property type="entry name" value="[RIBOSOMAL PROTEIN US5]-ALANINE N-ACETYLTRANSFERASE"/>
    <property type="match status" value="1"/>
</dbReference>
<dbReference type="PROSITE" id="PS51186">
    <property type="entry name" value="GNAT"/>
    <property type="match status" value="1"/>
</dbReference>
<reference evidence="5 6" key="1">
    <citation type="submission" date="2017-07" db="EMBL/GenBank/DDBJ databases">
        <title>Virgibacillus sp. LM2416.</title>
        <authorList>
            <person name="Tak E.J."/>
            <person name="Bae J.-W."/>
        </authorList>
    </citation>
    <scope>NUCLEOTIDE SEQUENCE [LARGE SCALE GENOMIC DNA]</scope>
    <source>
        <strain evidence="5 6">LM2416</strain>
    </source>
</reference>
<dbReference type="RefSeq" id="WP_089061496.1">
    <property type="nucleotide sequence ID" value="NZ_CP022315.1"/>
</dbReference>
<accession>A0A220U2T8</accession>
<feature type="domain" description="N-acetyltransferase" evidence="4">
    <location>
        <begin position="30"/>
        <end position="174"/>
    </location>
</feature>
<organism evidence="5 6">
    <name type="scientific">Virgibacillus phasianinus</name>
    <dbReference type="NCBI Taxonomy" id="2017483"/>
    <lineage>
        <taxon>Bacteria</taxon>
        <taxon>Bacillati</taxon>
        <taxon>Bacillota</taxon>
        <taxon>Bacilli</taxon>
        <taxon>Bacillales</taxon>
        <taxon>Bacillaceae</taxon>
        <taxon>Virgibacillus</taxon>
    </lineage>
</organism>
<dbReference type="Gene3D" id="3.40.630.30">
    <property type="match status" value="1"/>
</dbReference>
<dbReference type="SUPFAM" id="SSF55729">
    <property type="entry name" value="Acyl-CoA N-acyltransferases (Nat)"/>
    <property type="match status" value="1"/>
</dbReference>
<evidence type="ECO:0000313" key="5">
    <source>
        <dbReference type="EMBL" id="ASK62236.1"/>
    </source>
</evidence>
<dbReference type="InterPro" id="IPR016181">
    <property type="entry name" value="Acyl_CoA_acyltransferase"/>
</dbReference>
<evidence type="ECO:0000256" key="2">
    <source>
        <dbReference type="ARBA" id="ARBA00023315"/>
    </source>
</evidence>
<sequence>MKIEGNRIFLQSLDSSFGEAILALEIRNQEFFKQFTIERDADFYTLESQLKRLRKKEKEREDDKGYLFGIFQQESQELIGEIDLFKIERGPAQCAMVGYSLDKSLNGNGYMTEAIKLVVNHAFHDLELHRLEAGVMPHNLGSIRALEKSGFHKEGIAEKNVKINGRWEDHQMLAIVNPED</sequence>
<keyword evidence="2" id="KW-0012">Acyltransferase</keyword>
<keyword evidence="6" id="KW-1185">Reference proteome</keyword>
<dbReference type="KEGG" id="vil:CFK37_08715"/>
<evidence type="ECO:0000256" key="1">
    <source>
        <dbReference type="ARBA" id="ARBA00022679"/>
    </source>
</evidence>
<dbReference type="GO" id="GO:0005737">
    <property type="term" value="C:cytoplasm"/>
    <property type="evidence" value="ECO:0007669"/>
    <property type="project" value="TreeGrafter"/>
</dbReference>
<proteinExistence type="inferred from homology"/>
<comment type="similarity">
    <text evidence="3">Belongs to the acetyltransferase family. RimJ subfamily.</text>
</comment>
<protein>
    <submittedName>
        <fullName evidence="5">RimJ/RimL family protein N-acetyltransferase</fullName>
    </submittedName>
</protein>
<gene>
    <name evidence="5" type="ORF">CFK37_08715</name>
</gene>
<dbReference type="Pfam" id="PF13302">
    <property type="entry name" value="Acetyltransf_3"/>
    <property type="match status" value="1"/>
</dbReference>
<dbReference type="OrthoDB" id="9795206at2"/>
<evidence type="ECO:0000256" key="3">
    <source>
        <dbReference type="ARBA" id="ARBA00038502"/>
    </source>
</evidence>
<dbReference type="InterPro" id="IPR051531">
    <property type="entry name" value="N-acetyltransferase"/>
</dbReference>
<name>A0A220U2T8_9BACI</name>
<evidence type="ECO:0000259" key="4">
    <source>
        <dbReference type="PROSITE" id="PS51186"/>
    </source>
</evidence>
<keyword evidence="1 5" id="KW-0808">Transferase</keyword>
<dbReference type="InterPro" id="IPR000182">
    <property type="entry name" value="GNAT_dom"/>
</dbReference>
<dbReference type="AlphaFoldDB" id="A0A220U2T8"/>
<evidence type="ECO:0000313" key="6">
    <source>
        <dbReference type="Proteomes" id="UP000198312"/>
    </source>
</evidence>
<dbReference type="EMBL" id="CP022315">
    <property type="protein sequence ID" value="ASK62236.1"/>
    <property type="molecule type" value="Genomic_DNA"/>
</dbReference>
<dbReference type="PANTHER" id="PTHR43792">
    <property type="entry name" value="GNAT FAMILY, PUTATIVE (AFU_ORTHOLOGUE AFUA_3G00765)-RELATED-RELATED"/>
    <property type="match status" value="1"/>
</dbReference>
<dbReference type="Proteomes" id="UP000198312">
    <property type="component" value="Chromosome"/>
</dbReference>
<dbReference type="GO" id="GO:0008999">
    <property type="term" value="F:protein-N-terminal-alanine acetyltransferase activity"/>
    <property type="evidence" value="ECO:0007669"/>
    <property type="project" value="TreeGrafter"/>
</dbReference>